<gene>
    <name evidence="1" type="ORF">GCM10009720_18050</name>
</gene>
<name>A0ABP5G0P8_9MICC</name>
<sequence length="59" mass="6170">MMQMLLNSVEIIAKHAPLDKVTISSPQSTAILATPTLAYAGFAAGWLTGDIVRSLIQGG</sequence>
<keyword evidence="2" id="KW-1185">Reference proteome</keyword>
<dbReference type="Proteomes" id="UP001501461">
    <property type="component" value="Unassembled WGS sequence"/>
</dbReference>
<protein>
    <submittedName>
        <fullName evidence="1">Uncharacterized protein</fullName>
    </submittedName>
</protein>
<organism evidence="1 2">
    <name type="scientific">Yaniella flava</name>
    <dbReference type="NCBI Taxonomy" id="287930"/>
    <lineage>
        <taxon>Bacteria</taxon>
        <taxon>Bacillati</taxon>
        <taxon>Actinomycetota</taxon>
        <taxon>Actinomycetes</taxon>
        <taxon>Micrococcales</taxon>
        <taxon>Micrococcaceae</taxon>
        <taxon>Yaniella</taxon>
    </lineage>
</organism>
<accession>A0ABP5G0P8</accession>
<proteinExistence type="predicted"/>
<dbReference type="EMBL" id="BAAAMN010000036">
    <property type="protein sequence ID" value="GAA2037979.1"/>
    <property type="molecule type" value="Genomic_DNA"/>
</dbReference>
<comment type="caution">
    <text evidence="1">The sequence shown here is derived from an EMBL/GenBank/DDBJ whole genome shotgun (WGS) entry which is preliminary data.</text>
</comment>
<evidence type="ECO:0000313" key="1">
    <source>
        <dbReference type="EMBL" id="GAA2037979.1"/>
    </source>
</evidence>
<evidence type="ECO:0000313" key="2">
    <source>
        <dbReference type="Proteomes" id="UP001501461"/>
    </source>
</evidence>
<reference evidence="2" key="1">
    <citation type="journal article" date="2019" name="Int. J. Syst. Evol. Microbiol.">
        <title>The Global Catalogue of Microorganisms (GCM) 10K type strain sequencing project: providing services to taxonomists for standard genome sequencing and annotation.</title>
        <authorList>
            <consortium name="The Broad Institute Genomics Platform"/>
            <consortium name="The Broad Institute Genome Sequencing Center for Infectious Disease"/>
            <person name="Wu L."/>
            <person name="Ma J."/>
        </authorList>
    </citation>
    <scope>NUCLEOTIDE SEQUENCE [LARGE SCALE GENOMIC DNA]</scope>
    <source>
        <strain evidence="2">JCM 13595</strain>
    </source>
</reference>